<protein>
    <submittedName>
        <fullName evidence="1">Uncharacterized protein</fullName>
    </submittedName>
</protein>
<evidence type="ECO:0000313" key="1">
    <source>
        <dbReference type="EMBL" id="KAE9526638.1"/>
    </source>
</evidence>
<dbReference type="AlphaFoldDB" id="A0A6G0T5V6"/>
<gene>
    <name evidence="1" type="ORF">AGLY_013286</name>
</gene>
<organism evidence="1 2">
    <name type="scientific">Aphis glycines</name>
    <name type="common">Soybean aphid</name>
    <dbReference type="NCBI Taxonomy" id="307491"/>
    <lineage>
        <taxon>Eukaryota</taxon>
        <taxon>Metazoa</taxon>
        <taxon>Ecdysozoa</taxon>
        <taxon>Arthropoda</taxon>
        <taxon>Hexapoda</taxon>
        <taxon>Insecta</taxon>
        <taxon>Pterygota</taxon>
        <taxon>Neoptera</taxon>
        <taxon>Paraneoptera</taxon>
        <taxon>Hemiptera</taxon>
        <taxon>Sternorrhyncha</taxon>
        <taxon>Aphidomorpha</taxon>
        <taxon>Aphidoidea</taxon>
        <taxon>Aphididae</taxon>
        <taxon>Aphidini</taxon>
        <taxon>Aphis</taxon>
        <taxon>Aphis</taxon>
    </lineage>
</organism>
<accession>A0A6G0T5V6</accession>
<name>A0A6G0T5V6_APHGL</name>
<keyword evidence="2" id="KW-1185">Reference proteome</keyword>
<dbReference type="Proteomes" id="UP000475862">
    <property type="component" value="Unassembled WGS sequence"/>
</dbReference>
<evidence type="ECO:0000313" key="2">
    <source>
        <dbReference type="Proteomes" id="UP000475862"/>
    </source>
</evidence>
<sequence>MGPRNCRRILYIETPLWRCCTIGVKRPTRRRHHRSRLRFGTSSVLGRSSLFWSVPYAPVSNSHPSDSYSINRETTRDFPYRSSSVFILPFVRSIARWFFFHSAHCTSYRERVSELTERRPDRQPANTTVPVYIHTEETTLRHRCLLRLIISFLWNTRPLTRLPLLLLLYTTTYSSVRYHNRHHDGALLSPLRPLSSTPL</sequence>
<reference evidence="1 2" key="1">
    <citation type="submission" date="2019-08" db="EMBL/GenBank/DDBJ databases">
        <title>The genome of the soybean aphid Biotype 1, its phylome, world population structure and adaptation to the North American continent.</title>
        <authorList>
            <person name="Giordano R."/>
            <person name="Donthu R.K."/>
            <person name="Hernandez A.G."/>
            <person name="Wright C.L."/>
            <person name="Zimin A.V."/>
        </authorList>
    </citation>
    <scope>NUCLEOTIDE SEQUENCE [LARGE SCALE GENOMIC DNA]</scope>
    <source>
        <tissue evidence="1">Whole aphids</tissue>
    </source>
</reference>
<dbReference type="EMBL" id="VYZN01000054">
    <property type="protein sequence ID" value="KAE9526638.1"/>
    <property type="molecule type" value="Genomic_DNA"/>
</dbReference>
<proteinExistence type="predicted"/>
<comment type="caution">
    <text evidence="1">The sequence shown here is derived from an EMBL/GenBank/DDBJ whole genome shotgun (WGS) entry which is preliminary data.</text>
</comment>